<comment type="caution">
    <text evidence="2">The sequence shown here is derived from an EMBL/GenBank/DDBJ whole genome shotgun (WGS) entry which is preliminary data.</text>
</comment>
<evidence type="ECO:0000313" key="3">
    <source>
        <dbReference type="Proteomes" id="UP000839526"/>
    </source>
</evidence>
<dbReference type="EMBL" id="RWAH01000013">
    <property type="protein sequence ID" value="MMS77818.1"/>
    <property type="molecule type" value="Genomic_DNA"/>
</dbReference>
<feature type="region of interest" description="Disordered" evidence="1">
    <location>
        <begin position="64"/>
        <end position="89"/>
    </location>
</feature>
<evidence type="ECO:0000256" key="1">
    <source>
        <dbReference type="SAM" id="MobiDB-lite"/>
    </source>
</evidence>
<accession>A0A403T1V6</accession>
<feature type="compositionally biased region" description="Basic and acidic residues" evidence="1">
    <location>
        <begin position="68"/>
        <end position="80"/>
    </location>
</feature>
<organism evidence="2 3">
    <name type="scientific">Salmonella enterica</name>
    <name type="common">Salmonella choleraesuis</name>
    <dbReference type="NCBI Taxonomy" id="28901"/>
    <lineage>
        <taxon>Bacteria</taxon>
        <taxon>Pseudomonadati</taxon>
        <taxon>Pseudomonadota</taxon>
        <taxon>Gammaproteobacteria</taxon>
        <taxon>Enterobacterales</taxon>
        <taxon>Enterobacteriaceae</taxon>
        <taxon>Salmonella</taxon>
    </lineage>
</organism>
<gene>
    <name evidence="2" type="ORF">D9O31_14965</name>
</gene>
<proteinExistence type="predicted"/>
<reference evidence="2 3" key="1">
    <citation type="submission" date="2018-10" db="EMBL/GenBank/DDBJ databases">
        <authorList>
            <consortium name="PulseNet: The National Subtyping Network for Foodborne Disease Surveillance"/>
            <person name="Tarr C.L."/>
            <person name="Trees E."/>
            <person name="Katz L.S."/>
            <person name="Carleton-Romer H.A."/>
            <person name="Stroika S."/>
            <person name="Kucerova Z."/>
            <person name="Roache K.F."/>
            <person name="Sabol A.L."/>
            <person name="Besser J."/>
            <person name="Gerner-Smidt P."/>
        </authorList>
    </citation>
    <scope>NUCLEOTIDE SEQUENCE [LARGE SCALE GENOMIC DNA]</scope>
    <source>
        <strain evidence="2 3">PNUSAS052121</strain>
    </source>
</reference>
<dbReference type="AlphaFoldDB" id="A0A403T1V6"/>
<name>A0A403T1V6_SALER</name>
<protein>
    <submittedName>
        <fullName evidence="2">Uncharacterized protein</fullName>
    </submittedName>
</protein>
<evidence type="ECO:0000313" key="2">
    <source>
        <dbReference type="EMBL" id="MMS77818.1"/>
    </source>
</evidence>
<sequence>MSNCNHLAVLRKHFSQCFDKQGNFIQEKMPEIVNSPYDELLKESRSLILVAKLYPRMLANLPPETLLGEDKEHNQSERNKGSQNQLIKQDNPETLNYIVNDWSEKVRLILCQNSNQ</sequence>
<dbReference type="Proteomes" id="UP000839526">
    <property type="component" value="Unassembled WGS sequence"/>
</dbReference>